<evidence type="ECO:0000256" key="3">
    <source>
        <dbReference type="ARBA" id="ARBA00022490"/>
    </source>
</evidence>
<accession>A0A267GT68</accession>
<evidence type="ECO:0000313" key="9">
    <source>
        <dbReference type="EMBL" id="PAA89208.1"/>
    </source>
</evidence>
<evidence type="ECO:0000256" key="7">
    <source>
        <dbReference type="SAM" id="MobiDB-lite"/>
    </source>
</evidence>
<feature type="domain" description="ENTH" evidence="8">
    <location>
        <begin position="10"/>
        <end position="141"/>
    </location>
</feature>
<name>A0A267GT68_9PLAT</name>
<dbReference type="GO" id="GO:0005768">
    <property type="term" value="C:endosome"/>
    <property type="evidence" value="ECO:0007669"/>
    <property type="project" value="TreeGrafter"/>
</dbReference>
<dbReference type="SUPFAM" id="SSF48464">
    <property type="entry name" value="ENTH/VHS domain"/>
    <property type="match status" value="1"/>
</dbReference>
<dbReference type="PROSITE" id="PS50330">
    <property type="entry name" value="UIM"/>
    <property type="match status" value="1"/>
</dbReference>
<keyword evidence="6" id="KW-0446">Lipid-binding</keyword>
<evidence type="ECO:0000259" key="8">
    <source>
        <dbReference type="PROSITE" id="PS50942"/>
    </source>
</evidence>
<dbReference type="SMART" id="SM00273">
    <property type="entry name" value="ENTH"/>
    <property type="match status" value="1"/>
</dbReference>
<feature type="region of interest" description="Disordered" evidence="7">
    <location>
        <begin position="180"/>
        <end position="199"/>
    </location>
</feature>
<keyword evidence="3" id="KW-0963">Cytoplasm</keyword>
<evidence type="ECO:0000256" key="4">
    <source>
        <dbReference type="ARBA" id="ARBA00022553"/>
    </source>
</evidence>
<keyword evidence="5" id="KW-0677">Repeat</keyword>
<dbReference type="EMBL" id="NIVC01000159">
    <property type="protein sequence ID" value="PAA89208.1"/>
    <property type="molecule type" value="Genomic_DNA"/>
</dbReference>
<evidence type="ECO:0000256" key="2">
    <source>
        <dbReference type="ARBA" id="ARBA00010130"/>
    </source>
</evidence>
<dbReference type="SMART" id="SM00726">
    <property type="entry name" value="UIM"/>
    <property type="match status" value="2"/>
</dbReference>
<dbReference type="Pfam" id="PF01417">
    <property type="entry name" value="ENTH"/>
    <property type="match status" value="1"/>
</dbReference>
<dbReference type="GO" id="GO:0005886">
    <property type="term" value="C:plasma membrane"/>
    <property type="evidence" value="ECO:0007669"/>
    <property type="project" value="TreeGrafter"/>
</dbReference>
<feature type="compositionally biased region" description="Low complexity" evidence="7">
    <location>
        <begin position="291"/>
        <end position="308"/>
    </location>
</feature>
<comment type="similarity">
    <text evidence="2">Belongs to the epsin family.</text>
</comment>
<dbReference type="InterPro" id="IPR008942">
    <property type="entry name" value="ENTH_VHS"/>
</dbReference>
<feature type="compositionally biased region" description="Gly residues" evidence="7">
    <location>
        <begin position="190"/>
        <end position="199"/>
    </location>
</feature>
<sequence>MTAIRRNIKNVVHNYSDAKVKVREATSNDPWGPSSTLMAEIAEMTYNVMAYTEIMSLIWKRLNDKNKNWRHVYKALVLLDYLVKTGSEKVAQQCKENLFVIQSLRDFQYTEEAKDYGQNVREKAKQLVALLKDDEKLRTERASALRTRERLHASGMIGGGRPTVSSGATAYRRASAEYASDRTGSSVRGAPGGGGGGGGVGEEDVELELALAISKEEHAEELKRREAEGLKEDLKLKMALEASKKEEEDRKKSVSSGGLVDLIDTSLSAAPSNGRDPWGAPAAPLAASAWSDPWSAPHESASSAAPVSNPTASDPWAFSATPSQPQAGGGTFDDAFGSPDEFSKSATSDPWSASSAAAAPAGFPAAGNAADSQQPPRAKSVHSFLGDHGNLVNLDSLVAQPKSSTNPFAPVIHGPSHPSNPFHSTQPVQPTLSELQRRAAYGGDTGFGVSGNGSAGGVLPPPLIEAPQQPPPLQPPAYPAAFNPWGQQQQPPAAAGYPATTPSCSPWWGEGLRRFCQAGSLRFLCVCIYIF</sequence>
<reference evidence="9 10" key="1">
    <citation type="submission" date="2017-06" db="EMBL/GenBank/DDBJ databases">
        <title>A platform for efficient transgenesis in Macrostomum lignano, a flatworm model organism for stem cell research.</title>
        <authorList>
            <person name="Berezikov E."/>
        </authorList>
    </citation>
    <scope>NUCLEOTIDE SEQUENCE [LARGE SCALE GENOMIC DNA]</scope>
    <source>
        <strain evidence="9">DV1</strain>
        <tissue evidence="9">Whole organism</tissue>
    </source>
</reference>
<dbReference type="Proteomes" id="UP000215902">
    <property type="component" value="Unassembled WGS sequence"/>
</dbReference>
<evidence type="ECO:0000256" key="5">
    <source>
        <dbReference type="ARBA" id="ARBA00022737"/>
    </source>
</evidence>
<gene>
    <name evidence="9" type="ORF">BOX15_Mlig003183g1</name>
</gene>
<evidence type="ECO:0000256" key="6">
    <source>
        <dbReference type="ARBA" id="ARBA00023121"/>
    </source>
</evidence>
<feature type="compositionally biased region" description="Low complexity" evidence="7">
    <location>
        <begin position="344"/>
        <end position="372"/>
    </location>
</feature>
<dbReference type="GO" id="GO:0006897">
    <property type="term" value="P:endocytosis"/>
    <property type="evidence" value="ECO:0007669"/>
    <property type="project" value="TreeGrafter"/>
</dbReference>
<dbReference type="GO" id="GO:0030125">
    <property type="term" value="C:clathrin vesicle coat"/>
    <property type="evidence" value="ECO:0007669"/>
    <property type="project" value="TreeGrafter"/>
</dbReference>
<dbReference type="STRING" id="282301.A0A267GT68"/>
<dbReference type="FunFam" id="1.25.40.90:FF:000002">
    <property type="entry name" value="epsin-2 isoform X1"/>
    <property type="match status" value="1"/>
</dbReference>
<evidence type="ECO:0000313" key="10">
    <source>
        <dbReference type="Proteomes" id="UP000215902"/>
    </source>
</evidence>
<keyword evidence="4" id="KW-0597">Phosphoprotein</keyword>
<dbReference type="OrthoDB" id="4033880at2759"/>
<comment type="subcellular location">
    <subcellularLocation>
        <location evidence="1">Cytoplasm</location>
    </subcellularLocation>
</comment>
<dbReference type="GO" id="GO:0030276">
    <property type="term" value="F:clathrin binding"/>
    <property type="evidence" value="ECO:0007669"/>
    <property type="project" value="TreeGrafter"/>
</dbReference>
<dbReference type="AlphaFoldDB" id="A0A267GT68"/>
<proteinExistence type="inferred from homology"/>
<dbReference type="InterPro" id="IPR013809">
    <property type="entry name" value="ENTH"/>
</dbReference>
<protein>
    <recommendedName>
        <fullName evidence="8">ENTH domain-containing protein</fullName>
    </recommendedName>
</protein>
<comment type="caution">
    <text evidence="9">The sequence shown here is derived from an EMBL/GenBank/DDBJ whole genome shotgun (WGS) entry which is preliminary data.</text>
</comment>
<dbReference type="InterPro" id="IPR003903">
    <property type="entry name" value="UIM_dom"/>
</dbReference>
<evidence type="ECO:0000256" key="1">
    <source>
        <dbReference type="ARBA" id="ARBA00004496"/>
    </source>
</evidence>
<dbReference type="Gene3D" id="1.25.40.90">
    <property type="match status" value="1"/>
</dbReference>
<organism evidence="9 10">
    <name type="scientific">Macrostomum lignano</name>
    <dbReference type="NCBI Taxonomy" id="282301"/>
    <lineage>
        <taxon>Eukaryota</taxon>
        <taxon>Metazoa</taxon>
        <taxon>Spiralia</taxon>
        <taxon>Lophotrochozoa</taxon>
        <taxon>Platyhelminthes</taxon>
        <taxon>Rhabditophora</taxon>
        <taxon>Macrostomorpha</taxon>
        <taxon>Macrostomida</taxon>
        <taxon>Macrostomidae</taxon>
        <taxon>Macrostomum</taxon>
    </lineage>
</organism>
<keyword evidence="10" id="KW-1185">Reference proteome</keyword>
<dbReference type="CDD" id="cd16990">
    <property type="entry name" value="ENTH_Epsin"/>
    <property type="match status" value="1"/>
</dbReference>
<dbReference type="PROSITE" id="PS50942">
    <property type="entry name" value="ENTH"/>
    <property type="match status" value="1"/>
</dbReference>
<dbReference type="PANTHER" id="PTHR12276:SF115">
    <property type="entry name" value="FI19443P1"/>
    <property type="match status" value="1"/>
</dbReference>
<dbReference type="GO" id="GO:0005543">
    <property type="term" value="F:phospholipid binding"/>
    <property type="evidence" value="ECO:0007669"/>
    <property type="project" value="TreeGrafter"/>
</dbReference>
<feature type="region of interest" description="Disordered" evidence="7">
    <location>
        <begin position="291"/>
        <end position="384"/>
    </location>
</feature>
<dbReference type="PANTHER" id="PTHR12276">
    <property type="entry name" value="EPSIN/ENT-RELATED"/>
    <property type="match status" value="1"/>
</dbReference>